<dbReference type="Proteomes" id="UP000307747">
    <property type="component" value="Unassembled WGS sequence"/>
</dbReference>
<name>A0A5R9B5L6_STAXY</name>
<evidence type="ECO:0000313" key="3">
    <source>
        <dbReference type="Proteomes" id="UP000307747"/>
    </source>
</evidence>
<dbReference type="EMBL" id="VBTJ01000001">
    <property type="protein sequence ID" value="TLP91650.1"/>
    <property type="molecule type" value="Genomic_DNA"/>
</dbReference>
<keyword evidence="1" id="KW-0472">Membrane</keyword>
<organism evidence="2 3">
    <name type="scientific">Staphylococcus xylosus</name>
    <dbReference type="NCBI Taxonomy" id="1288"/>
    <lineage>
        <taxon>Bacteria</taxon>
        <taxon>Bacillati</taxon>
        <taxon>Bacillota</taxon>
        <taxon>Bacilli</taxon>
        <taxon>Bacillales</taxon>
        <taxon>Staphylococcaceae</taxon>
        <taxon>Staphylococcus</taxon>
    </lineage>
</organism>
<comment type="caution">
    <text evidence="2">The sequence shown here is derived from an EMBL/GenBank/DDBJ whole genome shotgun (WGS) entry which is preliminary data.</text>
</comment>
<proteinExistence type="predicted"/>
<reference evidence="2 3" key="1">
    <citation type="submission" date="2019-05" db="EMBL/GenBank/DDBJ databases">
        <title>The metagenome of a microbial culture collection derived from dairy environment covers the genomic content of the human microbiome.</title>
        <authorList>
            <person name="Roder T."/>
            <person name="Wuthrich D."/>
            <person name="Sattari Z."/>
            <person name="Von Ah U."/>
            <person name="Bar C."/>
            <person name="Ronchi F."/>
            <person name="Macpherson A.J."/>
            <person name="Ganal-Vonarburg S.C."/>
            <person name="Bruggmann R."/>
            <person name="Vergeres G."/>
        </authorList>
    </citation>
    <scope>NUCLEOTIDE SEQUENCE [LARGE SCALE GENOMIC DNA]</scope>
    <source>
        <strain evidence="2 3">FAM 20833</strain>
    </source>
</reference>
<evidence type="ECO:0000313" key="2">
    <source>
        <dbReference type="EMBL" id="TLP91650.1"/>
    </source>
</evidence>
<keyword evidence="1" id="KW-1133">Transmembrane helix</keyword>
<feature type="transmembrane region" description="Helical" evidence="1">
    <location>
        <begin position="6"/>
        <end position="33"/>
    </location>
</feature>
<dbReference type="AlphaFoldDB" id="A0A5R9B5L6"/>
<dbReference type="OrthoDB" id="2411399at2"/>
<accession>A0A5R9B5L6</accession>
<dbReference type="RefSeq" id="WP_107543122.1">
    <property type="nucleotide sequence ID" value="NZ_CP031275.1"/>
</dbReference>
<keyword evidence="1" id="KW-0812">Transmembrane</keyword>
<protein>
    <recommendedName>
        <fullName evidence="4">Late competence protein ComGE</fullName>
    </recommendedName>
</protein>
<gene>
    <name evidence="2" type="ORF">FEZ53_05015</name>
</gene>
<evidence type="ECO:0000256" key="1">
    <source>
        <dbReference type="SAM" id="Phobius"/>
    </source>
</evidence>
<evidence type="ECO:0008006" key="4">
    <source>
        <dbReference type="Google" id="ProtNLM"/>
    </source>
</evidence>
<sequence>MRKYNLYGSLFLDALLSFSTITSICIIFIPLMLQLSKEIENKTIEIEMKRVILNSLCHYDKLALKNGLDLDIYHLKLSNQKLCIKRKGTKYEKCYGKKI</sequence>